<keyword evidence="5 15" id="KW-0808">Transferase</keyword>
<dbReference type="GO" id="GO:0000155">
    <property type="term" value="F:phosphorelay sensor kinase activity"/>
    <property type="evidence" value="ECO:0007669"/>
    <property type="project" value="InterPro"/>
</dbReference>
<dbReference type="InterPro" id="IPR036097">
    <property type="entry name" value="HisK_dim/P_sf"/>
</dbReference>
<dbReference type="EMBL" id="JGZB01000003">
    <property type="protein sequence ID" value="KFI68812.1"/>
    <property type="molecule type" value="Genomic_DNA"/>
</dbReference>
<dbReference type="SMART" id="SM00388">
    <property type="entry name" value="HisKA"/>
    <property type="match status" value="1"/>
</dbReference>
<dbReference type="EC" id="2.7.13.3" evidence="3"/>
<sequence length="588" mass="64268">MPRAKASATTTSSAPSSQRPAQKAKDKRRKPGVGVSLSTKLVTLIIVLLAVGTASITLSIRELVSNYLMEKTDSQLLQQSELVFRNTDMLEHSSGSQSGLTSYYVKVYSNQQGVATTLVQPVFKDGVVSSPVLPNDGDLQGHRLGVPFTTDAVVSLRDVKRPPNHATLEQAEAPWRVVALTWVNKTSNGTSQDLGIVYIGLSLSDQLDTLSMLTRFCVLVGIAVVLLGGVISALVVQRTLKPLKRIEKTAAQIADGDLSQRIPEAPVNTEVGSLSRSLNKMLGHIEHSFKEQEATTEKMKQFVSDASHELRTPLAAIHGYAELYKMQRAMPDAFERADDAIGHIEASSTRMTALVEDLLSLARLDEGRGVNPTQQIRMSTILNDSIDDLHALDPEREIGTGTLTVNTHNPKHPELIFHPGDFPDVTLNVDGNRLHQVVTNIVGNIHRYTPANSPVEFSLGVVSLDMSPRQMVKLAPRQESLAKIMHKVSKDGAHDPKSTQYVVARFTDHGPGVPEDKLTKIFERFYTADPSRARQKGGTGLGMSIVLSVVQAHYGFICASRTPTGGLAYTMLLPLSQDFREQRDEHEL</sequence>
<keyword evidence="6 12" id="KW-0812">Transmembrane</keyword>
<feature type="compositionally biased region" description="Low complexity" evidence="11">
    <location>
        <begin position="1"/>
        <end position="21"/>
    </location>
</feature>
<evidence type="ECO:0000256" key="9">
    <source>
        <dbReference type="ARBA" id="ARBA00023012"/>
    </source>
</evidence>
<keyword evidence="7 15" id="KW-0418">Kinase</keyword>
<evidence type="ECO:0000259" key="13">
    <source>
        <dbReference type="PROSITE" id="PS50109"/>
    </source>
</evidence>
<dbReference type="Proteomes" id="UP000029052">
    <property type="component" value="Unassembled WGS sequence"/>
</dbReference>
<dbReference type="CDD" id="cd06225">
    <property type="entry name" value="HAMP"/>
    <property type="match status" value="1"/>
</dbReference>
<dbReference type="PANTHER" id="PTHR45436:SF5">
    <property type="entry name" value="SENSOR HISTIDINE KINASE TRCS"/>
    <property type="match status" value="1"/>
</dbReference>
<comment type="subcellular location">
    <subcellularLocation>
        <location evidence="2">Cell membrane</location>
    </subcellularLocation>
</comment>
<dbReference type="eggNOG" id="COG5002">
    <property type="taxonomic scope" value="Bacteria"/>
</dbReference>
<dbReference type="RefSeq" id="WP_051892913.1">
    <property type="nucleotide sequence ID" value="NZ_JGZB01000003.1"/>
</dbReference>
<keyword evidence="16" id="KW-1185">Reference proteome</keyword>
<name>A0A087BCR2_9BIFI</name>
<dbReference type="Gene3D" id="6.10.340.10">
    <property type="match status" value="1"/>
</dbReference>
<dbReference type="InterPro" id="IPR003660">
    <property type="entry name" value="HAMP_dom"/>
</dbReference>
<dbReference type="PROSITE" id="PS50885">
    <property type="entry name" value="HAMP"/>
    <property type="match status" value="1"/>
</dbReference>
<dbReference type="InterPro" id="IPR050428">
    <property type="entry name" value="TCS_sensor_his_kinase"/>
</dbReference>
<dbReference type="Gene3D" id="3.30.565.10">
    <property type="entry name" value="Histidine kinase-like ATPase, C-terminal domain"/>
    <property type="match status" value="1"/>
</dbReference>
<evidence type="ECO:0000256" key="12">
    <source>
        <dbReference type="SAM" id="Phobius"/>
    </source>
</evidence>
<dbReference type="PROSITE" id="PS50109">
    <property type="entry name" value="HIS_KIN"/>
    <property type="match status" value="1"/>
</dbReference>
<dbReference type="AlphaFoldDB" id="A0A087BCR2"/>
<feature type="region of interest" description="Disordered" evidence="11">
    <location>
        <begin position="1"/>
        <end position="31"/>
    </location>
</feature>
<keyword evidence="9" id="KW-0902">Two-component regulatory system</keyword>
<proteinExistence type="predicted"/>
<feature type="transmembrane region" description="Helical" evidence="12">
    <location>
        <begin position="37"/>
        <end position="60"/>
    </location>
</feature>
<dbReference type="InterPro" id="IPR004358">
    <property type="entry name" value="Sig_transdc_His_kin-like_C"/>
</dbReference>
<dbReference type="Gene3D" id="1.10.287.130">
    <property type="match status" value="1"/>
</dbReference>
<evidence type="ECO:0000256" key="5">
    <source>
        <dbReference type="ARBA" id="ARBA00022679"/>
    </source>
</evidence>
<gene>
    <name evidence="15" type="ORF">BMAGN_0685</name>
</gene>
<organism evidence="15 16">
    <name type="scientific">Bifidobacterium magnum</name>
    <dbReference type="NCBI Taxonomy" id="1692"/>
    <lineage>
        <taxon>Bacteria</taxon>
        <taxon>Bacillati</taxon>
        <taxon>Actinomycetota</taxon>
        <taxon>Actinomycetes</taxon>
        <taxon>Bifidobacteriales</taxon>
        <taxon>Bifidobacteriaceae</taxon>
        <taxon>Bifidobacterium</taxon>
    </lineage>
</organism>
<dbReference type="Pfam" id="PF02518">
    <property type="entry name" value="HATPase_c"/>
    <property type="match status" value="1"/>
</dbReference>
<keyword evidence="10 12" id="KW-0472">Membrane</keyword>
<evidence type="ECO:0000256" key="3">
    <source>
        <dbReference type="ARBA" id="ARBA00012438"/>
    </source>
</evidence>
<accession>A0A087BCR2</accession>
<protein>
    <recommendedName>
        <fullName evidence="3">histidine kinase</fullName>
        <ecNumber evidence="3">2.7.13.3</ecNumber>
    </recommendedName>
</protein>
<dbReference type="Pfam" id="PF00512">
    <property type="entry name" value="HisKA"/>
    <property type="match status" value="1"/>
</dbReference>
<dbReference type="STRING" id="1692.BMAGN_0685"/>
<dbReference type="CDD" id="cd00082">
    <property type="entry name" value="HisKA"/>
    <property type="match status" value="1"/>
</dbReference>
<evidence type="ECO:0000256" key="8">
    <source>
        <dbReference type="ARBA" id="ARBA00022989"/>
    </source>
</evidence>
<evidence type="ECO:0000259" key="14">
    <source>
        <dbReference type="PROSITE" id="PS50885"/>
    </source>
</evidence>
<keyword evidence="4" id="KW-0597">Phosphoprotein</keyword>
<feature type="domain" description="Histidine kinase" evidence="13">
    <location>
        <begin position="305"/>
        <end position="577"/>
    </location>
</feature>
<dbReference type="PRINTS" id="PR00344">
    <property type="entry name" value="BCTRLSENSOR"/>
</dbReference>
<dbReference type="InterPro" id="IPR003594">
    <property type="entry name" value="HATPase_dom"/>
</dbReference>
<dbReference type="SUPFAM" id="SSF47384">
    <property type="entry name" value="Homodimeric domain of signal transducing histidine kinase"/>
    <property type="match status" value="1"/>
</dbReference>
<comment type="caution">
    <text evidence="15">The sequence shown here is derived from an EMBL/GenBank/DDBJ whole genome shotgun (WGS) entry which is preliminary data.</text>
</comment>
<dbReference type="SMART" id="SM00387">
    <property type="entry name" value="HATPase_c"/>
    <property type="match status" value="1"/>
</dbReference>
<dbReference type="InterPro" id="IPR003661">
    <property type="entry name" value="HisK_dim/P_dom"/>
</dbReference>
<dbReference type="SUPFAM" id="SSF55874">
    <property type="entry name" value="ATPase domain of HSP90 chaperone/DNA topoisomerase II/histidine kinase"/>
    <property type="match status" value="1"/>
</dbReference>
<dbReference type="Pfam" id="PF00672">
    <property type="entry name" value="HAMP"/>
    <property type="match status" value="1"/>
</dbReference>
<dbReference type="GO" id="GO:0005886">
    <property type="term" value="C:plasma membrane"/>
    <property type="evidence" value="ECO:0007669"/>
    <property type="project" value="UniProtKB-SubCell"/>
</dbReference>
<dbReference type="SUPFAM" id="SSF158472">
    <property type="entry name" value="HAMP domain-like"/>
    <property type="match status" value="1"/>
</dbReference>
<dbReference type="eggNOG" id="COG2770">
    <property type="taxonomic scope" value="Bacteria"/>
</dbReference>
<dbReference type="InterPro" id="IPR005467">
    <property type="entry name" value="His_kinase_dom"/>
</dbReference>
<dbReference type="SMART" id="SM00304">
    <property type="entry name" value="HAMP"/>
    <property type="match status" value="1"/>
</dbReference>
<evidence type="ECO:0000256" key="4">
    <source>
        <dbReference type="ARBA" id="ARBA00022553"/>
    </source>
</evidence>
<evidence type="ECO:0000256" key="6">
    <source>
        <dbReference type="ARBA" id="ARBA00022692"/>
    </source>
</evidence>
<feature type="transmembrane region" description="Helical" evidence="12">
    <location>
        <begin position="212"/>
        <end position="236"/>
    </location>
</feature>
<feature type="domain" description="HAMP" evidence="14">
    <location>
        <begin position="237"/>
        <end position="290"/>
    </location>
</feature>
<reference evidence="15 16" key="1">
    <citation type="submission" date="2014-03" db="EMBL/GenBank/DDBJ databases">
        <title>Genomics of Bifidobacteria.</title>
        <authorList>
            <person name="Ventura M."/>
            <person name="Milani C."/>
            <person name="Lugli G.A."/>
        </authorList>
    </citation>
    <scope>NUCLEOTIDE SEQUENCE [LARGE SCALE GENOMIC DNA]</scope>
    <source>
        <strain evidence="15 16">LMG 11591</strain>
    </source>
</reference>
<evidence type="ECO:0000313" key="16">
    <source>
        <dbReference type="Proteomes" id="UP000029052"/>
    </source>
</evidence>
<evidence type="ECO:0000256" key="7">
    <source>
        <dbReference type="ARBA" id="ARBA00022777"/>
    </source>
</evidence>
<dbReference type="PANTHER" id="PTHR45436">
    <property type="entry name" value="SENSOR HISTIDINE KINASE YKOH"/>
    <property type="match status" value="1"/>
</dbReference>
<dbReference type="FunFam" id="1.10.287.130:FF:000001">
    <property type="entry name" value="Two-component sensor histidine kinase"/>
    <property type="match status" value="1"/>
</dbReference>
<dbReference type="InterPro" id="IPR036890">
    <property type="entry name" value="HATPase_C_sf"/>
</dbReference>
<comment type="catalytic activity">
    <reaction evidence="1">
        <text>ATP + protein L-histidine = ADP + protein N-phospho-L-histidine.</text>
        <dbReference type="EC" id="2.7.13.3"/>
    </reaction>
</comment>
<evidence type="ECO:0000313" key="15">
    <source>
        <dbReference type="EMBL" id="KFI68812.1"/>
    </source>
</evidence>
<evidence type="ECO:0000256" key="10">
    <source>
        <dbReference type="ARBA" id="ARBA00023136"/>
    </source>
</evidence>
<evidence type="ECO:0000256" key="2">
    <source>
        <dbReference type="ARBA" id="ARBA00004236"/>
    </source>
</evidence>
<keyword evidence="8 12" id="KW-1133">Transmembrane helix</keyword>
<evidence type="ECO:0000256" key="1">
    <source>
        <dbReference type="ARBA" id="ARBA00000085"/>
    </source>
</evidence>
<evidence type="ECO:0000256" key="11">
    <source>
        <dbReference type="SAM" id="MobiDB-lite"/>
    </source>
</evidence>